<sequence>MKLSLTLLTLTTLAFALPHHQYDRVSTLDTDIELSARAENKPVEVYQKREMMLHEMDEMTEDCEEAMMGMEGKSGDETLEEVEGGGLELRG</sequence>
<feature type="chain" id="PRO_5002468576" evidence="2">
    <location>
        <begin position="17"/>
        <end position="91"/>
    </location>
</feature>
<accession>A0A0F4GKD6</accession>
<feature type="region of interest" description="Disordered" evidence="1">
    <location>
        <begin position="71"/>
        <end position="91"/>
    </location>
</feature>
<evidence type="ECO:0000256" key="1">
    <source>
        <dbReference type="SAM" id="MobiDB-lite"/>
    </source>
</evidence>
<dbReference type="AlphaFoldDB" id="A0A0F4GKD6"/>
<proteinExistence type="predicted"/>
<protein>
    <submittedName>
        <fullName evidence="3">Uncharacterized protein</fullName>
    </submittedName>
</protein>
<dbReference type="EMBL" id="LAFY01000460">
    <property type="protein sequence ID" value="KJX97713.1"/>
    <property type="molecule type" value="Genomic_DNA"/>
</dbReference>
<evidence type="ECO:0000313" key="4">
    <source>
        <dbReference type="Proteomes" id="UP000033647"/>
    </source>
</evidence>
<reference evidence="3 4" key="1">
    <citation type="submission" date="2015-03" db="EMBL/GenBank/DDBJ databases">
        <title>RNA-seq based gene annotation and comparative genomics of four Zymoseptoria species reveal species-specific pathogenicity related genes and transposable element activity.</title>
        <authorList>
            <person name="Grandaubert J."/>
            <person name="Bhattacharyya A."/>
            <person name="Stukenbrock E.H."/>
        </authorList>
    </citation>
    <scope>NUCLEOTIDE SEQUENCE [LARGE SCALE GENOMIC DNA]</scope>
    <source>
        <strain evidence="3 4">Zb18110</strain>
    </source>
</reference>
<feature type="signal peptide" evidence="2">
    <location>
        <begin position="1"/>
        <end position="16"/>
    </location>
</feature>
<gene>
    <name evidence="3" type="ORF">TI39_contig468g00025</name>
</gene>
<comment type="caution">
    <text evidence="3">The sequence shown here is derived from an EMBL/GenBank/DDBJ whole genome shotgun (WGS) entry which is preliminary data.</text>
</comment>
<keyword evidence="4" id="KW-1185">Reference proteome</keyword>
<evidence type="ECO:0000256" key="2">
    <source>
        <dbReference type="SAM" id="SignalP"/>
    </source>
</evidence>
<organism evidence="3 4">
    <name type="scientific">Zymoseptoria brevis</name>
    <dbReference type="NCBI Taxonomy" id="1047168"/>
    <lineage>
        <taxon>Eukaryota</taxon>
        <taxon>Fungi</taxon>
        <taxon>Dikarya</taxon>
        <taxon>Ascomycota</taxon>
        <taxon>Pezizomycotina</taxon>
        <taxon>Dothideomycetes</taxon>
        <taxon>Dothideomycetidae</taxon>
        <taxon>Mycosphaerellales</taxon>
        <taxon>Mycosphaerellaceae</taxon>
        <taxon>Zymoseptoria</taxon>
    </lineage>
</organism>
<evidence type="ECO:0000313" key="3">
    <source>
        <dbReference type="EMBL" id="KJX97713.1"/>
    </source>
</evidence>
<name>A0A0F4GKD6_9PEZI</name>
<dbReference type="Proteomes" id="UP000033647">
    <property type="component" value="Unassembled WGS sequence"/>
</dbReference>
<keyword evidence="2" id="KW-0732">Signal</keyword>